<dbReference type="Proteomes" id="UP001527057">
    <property type="component" value="Unassembled WGS sequence"/>
</dbReference>
<keyword evidence="2" id="KW-0489">Methyltransferase</keyword>
<accession>A0ABT4F0C2</accession>
<dbReference type="PANTHER" id="PTHR43591">
    <property type="entry name" value="METHYLTRANSFERASE"/>
    <property type="match status" value="1"/>
</dbReference>
<dbReference type="SUPFAM" id="SSF53335">
    <property type="entry name" value="S-adenosyl-L-methionine-dependent methyltransferases"/>
    <property type="match status" value="1"/>
</dbReference>
<comment type="caution">
    <text evidence="2">The sequence shown here is derived from an EMBL/GenBank/DDBJ whole genome shotgun (WGS) entry which is preliminary data.</text>
</comment>
<evidence type="ECO:0000313" key="2">
    <source>
        <dbReference type="EMBL" id="MCY9574318.1"/>
    </source>
</evidence>
<feature type="domain" description="Methyltransferase type 11" evidence="1">
    <location>
        <begin position="42"/>
        <end position="140"/>
    </location>
</feature>
<organism evidence="2 3">
    <name type="scientific">Bacillus xiamenensis</name>
    <dbReference type="NCBI Taxonomy" id="1178537"/>
    <lineage>
        <taxon>Bacteria</taxon>
        <taxon>Bacillati</taxon>
        <taxon>Bacillota</taxon>
        <taxon>Bacilli</taxon>
        <taxon>Bacillales</taxon>
        <taxon>Bacillaceae</taxon>
        <taxon>Bacillus</taxon>
    </lineage>
</organism>
<reference evidence="2 3" key="1">
    <citation type="submission" date="2022-05" db="EMBL/GenBank/DDBJ databases">
        <title>Genome Sequencing of Bee-Associated Microbes.</title>
        <authorList>
            <person name="Dunlap C."/>
        </authorList>
    </citation>
    <scope>NUCLEOTIDE SEQUENCE [LARGE SCALE GENOMIC DNA]</scope>
    <source>
        <strain evidence="2 3">CBP-1093</strain>
    </source>
</reference>
<dbReference type="GO" id="GO:0032259">
    <property type="term" value="P:methylation"/>
    <property type="evidence" value="ECO:0007669"/>
    <property type="project" value="UniProtKB-KW"/>
</dbReference>
<dbReference type="PANTHER" id="PTHR43591:SF109">
    <property type="entry name" value="METHYLTRANSFERASE TYPE 11 DOMAIN-CONTAINING PROTEIN"/>
    <property type="match status" value="1"/>
</dbReference>
<sequence length="242" mass="27481">MLTHDECYLYNDFVKENQLYIYPLIGNKILNHTLSGSEETIVDMGTGPGYLTHYLCENSNATIYATDINETMLEIAQNQINTCLNKKNVIFEIQDVHSLTYANESIDALVSYSCLHHWIEPVKGLKECYRVLKPGGKIIIIDTHPISLLSLNSLRKQIDSKYINILEEAFLESYTEKHVGDMLAHAGISNYSFHPLEFSVEEFMEVIDEIGDIPTSMDKNEPKPQSWYLVIEKKNGGNPNGS</sequence>
<keyword evidence="2" id="KW-0808">Transferase</keyword>
<dbReference type="Pfam" id="PF08241">
    <property type="entry name" value="Methyltransf_11"/>
    <property type="match status" value="1"/>
</dbReference>
<protein>
    <submittedName>
        <fullName evidence="2">Methyltransferase domain-containing protein</fullName>
    </submittedName>
</protein>
<evidence type="ECO:0000259" key="1">
    <source>
        <dbReference type="Pfam" id="PF08241"/>
    </source>
</evidence>
<gene>
    <name evidence="2" type="ORF">M5W27_00530</name>
</gene>
<name>A0ABT4F0C2_9BACI</name>
<evidence type="ECO:0000313" key="3">
    <source>
        <dbReference type="Proteomes" id="UP001527057"/>
    </source>
</evidence>
<keyword evidence="3" id="KW-1185">Reference proteome</keyword>
<dbReference type="CDD" id="cd02440">
    <property type="entry name" value="AdoMet_MTases"/>
    <property type="match status" value="1"/>
</dbReference>
<dbReference type="InterPro" id="IPR013216">
    <property type="entry name" value="Methyltransf_11"/>
</dbReference>
<dbReference type="RefSeq" id="WP_197226702.1">
    <property type="nucleotide sequence ID" value="NZ_JAMDMH010000003.1"/>
</dbReference>
<dbReference type="InterPro" id="IPR029063">
    <property type="entry name" value="SAM-dependent_MTases_sf"/>
</dbReference>
<dbReference type="Gene3D" id="3.40.50.150">
    <property type="entry name" value="Vaccinia Virus protein VP39"/>
    <property type="match status" value="1"/>
</dbReference>
<dbReference type="GO" id="GO:0008168">
    <property type="term" value="F:methyltransferase activity"/>
    <property type="evidence" value="ECO:0007669"/>
    <property type="project" value="UniProtKB-KW"/>
</dbReference>
<proteinExistence type="predicted"/>
<dbReference type="EMBL" id="JAMDMH010000003">
    <property type="protein sequence ID" value="MCY9574318.1"/>
    <property type="molecule type" value="Genomic_DNA"/>
</dbReference>